<feature type="binding site" evidence="8">
    <location>
        <position position="240"/>
    </location>
    <ligand>
        <name>Zn(2+)</name>
        <dbReference type="ChEBI" id="CHEBI:29105"/>
        <label>2</label>
    </ligand>
</feature>
<comment type="subcellular location">
    <subcellularLocation>
        <location evidence="1 10">Nucleus</location>
    </subcellularLocation>
</comment>
<evidence type="ECO:0000256" key="9">
    <source>
        <dbReference type="PROSITE-ProRule" id="PRU00146"/>
    </source>
</evidence>
<evidence type="ECO:0000256" key="10">
    <source>
        <dbReference type="RuleBase" id="RU361213"/>
    </source>
</evidence>
<sequence>MAMTTFDAQTFLEDYVITVENLPSEISHHFAELRATDASFQELRHKIAYEQRSLLFNDISPASEGSESAGGPEKHKELELGALPAHMKDFYKRAKVVADSKVDIADQTLTLLESHLRRLEMELLRYQNDDGVPIARALSNHGSSVLHQESDHTAYGGGYREETYYRKRDETTSARRKASRKKRKRSYHETSDSEVEDDISDRASVQGEEDGAPAEEEAVYCTCGKGQSYGDMVGCDAKGCPIEWYHLKCVGLTVAPQGTWYCQLCTAKKQQAQKRN</sequence>
<dbReference type="Gene3D" id="3.30.40.10">
    <property type="entry name" value="Zinc/RING finger domain, C3HC4 (zinc finger)"/>
    <property type="match status" value="1"/>
</dbReference>
<dbReference type="SMART" id="SM00249">
    <property type="entry name" value="PHD"/>
    <property type="match status" value="1"/>
</dbReference>
<comment type="domain">
    <text evidence="10">The PHD-type zinc finger mediates the binding to H3K4me3.</text>
</comment>
<keyword evidence="3 8" id="KW-0479">Metal-binding</keyword>
<dbReference type="InterPro" id="IPR019786">
    <property type="entry name" value="Zinc_finger_PHD-type_CS"/>
</dbReference>
<dbReference type="PANTHER" id="PTHR10333">
    <property type="entry name" value="INHIBITOR OF GROWTH PROTEIN"/>
    <property type="match status" value="1"/>
</dbReference>
<dbReference type="InterPro" id="IPR028651">
    <property type="entry name" value="ING_fam"/>
</dbReference>
<dbReference type="GO" id="GO:0005634">
    <property type="term" value="C:nucleus"/>
    <property type="evidence" value="ECO:0007669"/>
    <property type="project" value="UniProtKB-SubCell"/>
</dbReference>
<comment type="similarity">
    <text evidence="2 10">Belongs to the ING family.</text>
</comment>
<feature type="region of interest" description="Disordered" evidence="11">
    <location>
        <begin position="166"/>
        <end position="213"/>
    </location>
</feature>
<feature type="domain" description="PHD-type" evidence="12">
    <location>
        <begin position="218"/>
        <end position="268"/>
    </location>
</feature>
<feature type="site" description="Histone H3K4me3 binding" evidence="7">
    <location>
        <position position="244"/>
    </location>
</feature>
<dbReference type="PROSITE" id="PS01359">
    <property type="entry name" value="ZF_PHD_1"/>
    <property type="match status" value="1"/>
</dbReference>
<evidence type="ECO:0000259" key="12">
    <source>
        <dbReference type="PROSITE" id="PS50016"/>
    </source>
</evidence>
<dbReference type="AlphaFoldDB" id="A0A139A4G2"/>
<dbReference type="PROSITE" id="PS50016">
    <property type="entry name" value="ZF_PHD_2"/>
    <property type="match status" value="1"/>
</dbReference>
<feature type="compositionally biased region" description="Basic residues" evidence="11">
    <location>
        <begin position="174"/>
        <end position="186"/>
    </location>
</feature>
<keyword evidence="6 10" id="KW-0539">Nucleus</keyword>
<feature type="binding site" evidence="8">
    <location>
        <position position="249"/>
    </location>
    <ligand>
        <name>Zn(2+)</name>
        <dbReference type="ChEBI" id="CHEBI:29105"/>
        <label>1</label>
    </ligand>
</feature>
<dbReference type="CDD" id="cd16858">
    <property type="entry name" value="ING_ING3_Yng2p"/>
    <property type="match status" value="1"/>
</dbReference>
<keyword evidence="10" id="KW-0156">Chromatin regulator</keyword>
<organism evidence="13 14">
    <name type="scientific">Gonapodya prolifera (strain JEL478)</name>
    <name type="common">Monoblepharis prolifera</name>
    <dbReference type="NCBI Taxonomy" id="1344416"/>
    <lineage>
        <taxon>Eukaryota</taxon>
        <taxon>Fungi</taxon>
        <taxon>Fungi incertae sedis</taxon>
        <taxon>Chytridiomycota</taxon>
        <taxon>Chytridiomycota incertae sedis</taxon>
        <taxon>Monoblepharidomycetes</taxon>
        <taxon>Monoblepharidales</taxon>
        <taxon>Gonapodyaceae</taxon>
        <taxon>Gonapodya</taxon>
    </lineage>
</organism>
<dbReference type="Pfam" id="PF12998">
    <property type="entry name" value="ING"/>
    <property type="match status" value="1"/>
</dbReference>
<feature type="binding site" evidence="8">
    <location>
        <position position="223"/>
    </location>
    <ligand>
        <name>Zn(2+)</name>
        <dbReference type="ChEBI" id="CHEBI:29105"/>
        <label>1</label>
    </ligand>
</feature>
<keyword evidence="14" id="KW-1185">Reference proteome</keyword>
<feature type="binding site" evidence="8">
    <location>
        <position position="262"/>
    </location>
    <ligand>
        <name>Zn(2+)</name>
        <dbReference type="ChEBI" id="CHEBI:29105"/>
        <label>2</label>
    </ligand>
</feature>
<evidence type="ECO:0000256" key="5">
    <source>
        <dbReference type="ARBA" id="ARBA00022833"/>
    </source>
</evidence>
<dbReference type="SMART" id="SM01408">
    <property type="entry name" value="ING"/>
    <property type="match status" value="1"/>
</dbReference>
<feature type="site" description="Histone H3K4me3 binding" evidence="7">
    <location>
        <position position="232"/>
    </location>
</feature>
<evidence type="ECO:0000313" key="13">
    <source>
        <dbReference type="EMBL" id="KXS11478.1"/>
    </source>
</evidence>
<comment type="function">
    <text evidence="10">Component of an histone acetyltransferase complex.</text>
</comment>
<dbReference type="InterPro" id="IPR019787">
    <property type="entry name" value="Znf_PHD-finger"/>
</dbReference>
<dbReference type="EMBL" id="KQ965802">
    <property type="protein sequence ID" value="KXS11478.1"/>
    <property type="molecule type" value="Genomic_DNA"/>
</dbReference>
<gene>
    <name evidence="13" type="ORF">M427DRAFT_72933</name>
</gene>
<keyword evidence="5 8" id="KW-0862">Zinc</keyword>
<feature type="site" description="Histone H3K4me3 binding" evidence="7">
    <location>
        <position position="220"/>
    </location>
</feature>
<evidence type="ECO:0000313" key="14">
    <source>
        <dbReference type="Proteomes" id="UP000070544"/>
    </source>
</evidence>
<dbReference type="InterPro" id="IPR011011">
    <property type="entry name" value="Znf_FYVE_PHD"/>
</dbReference>
<accession>A0A139A4G2</accession>
<dbReference type="InterPro" id="IPR013083">
    <property type="entry name" value="Znf_RING/FYVE/PHD"/>
</dbReference>
<protein>
    <recommendedName>
        <fullName evidence="10">Chromatin modification-related protein</fullName>
    </recommendedName>
</protein>
<proteinExistence type="inferred from homology"/>
<dbReference type="CDD" id="cd15505">
    <property type="entry name" value="PHD_ING"/>
    <property type="match status" value="1"/>
</dbReference>
<evidence type="ECO:0000256" key="6">
    <source>
        <dbReference type="ARBA" id="ARBA00023242"/>
    </source>
</evidence>
<evidence type="ECO:0000256" key="3">
    <source>
        <dbReference type="ARBA" id="ARBA00022723"/>
    </source>
</evidence>
<evidence type="ECO:0000256" key="1">
    <source>
        <dbReference type="ARBA" id="ARBA00004123"/>
    </source>
</evidence>
<dbReference type="STRING" id="1344416.A0A139A4G2"/>
<dbReference type="OMA" id="YHETSDS"/>
<dbReference type="Gene3D" id="6.10.140.1740">
    <property type="match status" value="1"/>
</dbReference>
<evidence type="ECO:0000256" key="4">
    <source>
        <dbReference type="ARBA" id="ARBA00022771"/>
    </source>
</evidence>
<dbReference type="OrthoDB" id="5411773at2759"/>
<name>A0A139A4G2_GONPJ</name>
<comment type="subunit">
    <text evidence="10">Component of an histone acetyltransferase complex. Interacts with H3K4me3 and to a lesser extent with H3K4me2.</text>
</comment>
<feature type="binding site" evidence="8">
    <location>
        <position position="265"/>
    </location>
    <ligand>
        <name>Zn(2+)</name>
        <dbReference type="ChEBI" id="CHEBI:29105"/>
        <label>2</label>
    </ligand>
</feature>
<dbReference type="InterPro" id="IPR001965">
    <property type="entry name" value="Znf_PHD"/>
</dbReference>
<dbReference type="GO" id="GO:0008270">
    <property type="term" value="F:zinc ion binding"/>
    <property type="evidence" value="ECO:0007669"/>
    <property type="project" value="UniProtKB-KW"/>
</dbReference>
<evidence type="ECO:0000256" key="8">
    <source>
        <dbReference type="PIRSR" id="PIRSR628651-51"/>
    </source>
</evidence>
<feature type="binding site" evidence="8">
    <location>
        <position position="235"/>
    </location>
    <ligand>
        <name>Zn(2+)</name>
        <dbReference type="ChEBI" id="CHEBI:29105"/>
        <label>2</label>
    </ligand>
</feature>
<dbReference type="Proteomes" id="UP000070544">
    <property type="component" value="Unassembled WGS sequence"/>
</dbReference>
<evidence type="ECO:0000256" key="7">
    <source>
        <dbReference type="PIRSR" id="PIRSR628651-50"/>
    </source>
</evidence>
<feature type="binding site" evidence="8">
    <location>
        <position position="221"/>
    </location>
    <ligand>
        <name>Zn(2+)</name>
        <dbReference type="ChEBI" id="CHEBI:29105"/>
        <label>1</label>
    </ligand>
</feature>
<dbReference type="SUPFAM" id="SSF57903">
    <property type="entry name" value="FYVE/PHD zinc finger"/>
    <property type="match status" value="1"/>
</dbReference>
<dbReference type="InterPro" id="IPR024610">
    <property type="entry name" value="ING_N_histone-binding"/>
</dbReference>
<evidence type="ECO:0000256" key="2">
    <source>
        <dbReference type="ARBA" id="ARBA00010210"/>
    </source>
</evidence>
<reference evidence="13 14" key="1">
    <citation type="journal article" date="2015" name="Genome Biol. Evol.">
        <title>Phylogenomic analyses indicate that early fungi evolved digesting cell walls of algal ancestors of land plants.</title>
        <authorList>
            <person name="Chang Y."/>
            <person name="Wang S."/>
            <person name="Sekimoto S."/>
            <person name="Aerts A.L."/>
            <person name="Choi C."/>
            <person name="Clum A."/>
            <person name="LaButti K.M."/>
            <person name="Lindquist E.A."/>
            <person name="Yee Ngan C."/>
            <person name="Ohm R.A."/>
            <person name="Salamov A.A."/>
            <person name="Grigoriev I.V."/>
            <person name="Spatafora J.W."/>
            <person name="Berbee M.L."/>
        </authorList>
    </citation>
    <scope>NUCLEOTIDE SEQUENCE [LARGE SCALE GENOMIC DNA]</scope>
    <source>
        <strain evidence="13 14">JEL478</strain>
    </source>
</reference>
<feature type="binding site" evidence="8">
    <location>
        <position position="246"/>
    </location>
    <ligand>
        <name>Zn(2+)</name>
        <dbReference type="ChEBI" id="CHEBI:29105"/>
        <label>1</label>
    </ligand>
</feature>
<keyword evidence="4 9" id="KW-0863">Zinc-finger</keyword>
<feature type="site" description="Histone H3K4me3 binding" evidence="7">
    <location>
        <position position="236"/>
    </location>
</feature>
<dbReference type="GO" id="GO:0006325">
    <property type="term" value="P:chromatin organization"/>
    <property type="evidence" value="ECO:0007669"/>
    <property type="project" value="UniProtKB-KW"/>
</dbReference>
<evidence type="ECO:0000256" key="11">
    <source>
        <dbReference type="SAM" id="MobiDB-lite"/>
    </source>
</evidence>